<dbReference type="InParanoid" id="A0A1X2HE98"/>
<feature type="region of interest" description="Disordered" evidence="1">
    <location>
        <begin position="1"/>
        <end position="109"/>
    </location>
</feature>
<feature type="compositionally biased region" description="Low complexity" evidence="1">
    <location>
        <begin position="221"/>
        <end position="257"/>
    </location>
</feature>
<gene>
    <name evidence="2" type="ORF">BCR43DRAFT_513678</name>
</gene>
<dbReference type="EMBL" id="MCGN01000004">
    <property type="protein sequence ID" value="ORY97247.1"/>
    <property type="molecule type" value="Genomic_DNA"/>
</dbReference>
<feature type="region of interest" description="Disordered" evidence="1">
    <location>
        <begin position="126"/>
        <end position="195"/>
    </location>
</feature>
<feature type="region of interest" description="Disordered" evidence="1">
    <location>
        <begin position="289"/>
        <end position="317"/>
    </location>
</feature>
<feature type="compositionally biased region" description="Low complexity" evidence="1">
    <location>
        <begin position="180"/>
        <end position="191"/>
    </location>
</feature>
<evidence type="ECO:0000256" key="1">
    <source>
        <dbReference type="SAM" id="MobiDB-lite"/>
    </source>
</evidence>
<evidence type="ECO:0000313" key="2">
    <source>
        <dbReference type="EMBL" id="ORY97247.1"/>
    </source>
</evidence>
<evidence type="ECO:0000313" key="3">
    <source>
        <dbReference type="Proteomes" id="UP000242180"/>
    </source>
</evidence>
<reference evidence="2 3" key="1">
    <citation type="submission" date="2016-07" db="EMBL/GenBank/DDBJ databases">
        <title>Pervasive Adenine N6-methylation of Active Genes in Fungi.</title>
        <authorList>
            <consortium name="DOE Joint Genome Institute"/>
            <person name="Mondo S.J."/>
            <person name="Dannebaum R.O."/>
            <person name="Kuo R.C."/>
            <person name="Labutti K."/>
            <person name="Haridas S."/>
            <person name="Kuo A."/>
            <person name="Salamov A."/>
            <person name="Ahrendt S.R."/>
            <person name="Lipzen A."/>
            <person name="Sullivan W."/>
            <person name="Andreopoulos W.B."/>
            <person name="Clum A."/>
            <person name="Lindquist E."/>
            <person name="Daum C."/>
            <person name="Ramamoorthy G.K."/>
            <person name="Gryganskyi A."/>
            <person name="Culley D."/>
            <person name="Magnuson J.K."/>
            <person name="James T.Y."/>
            <person name="O'Malley M.A."/>
            <person name="Stajich J.E."/>
            <person name="Spatafora J.W."/>
            <person name="Visel A."/>
            <person name="Grigoriev I.V."/>
        </authorList>
    </citation>
    <scope>NUCLEOTIDE SEQUENCE [LARGE SCALE GENOMIC DNA]</scope>
    <source>
        <strain evidence="2 3">NRRL 2496</strain>
    </source>
</reference>
<dbReference type="AlphaFoldDB" id="A0A1X2HE98"/>
<feature type="compositionally biased region" description="Low complexity" evidence="1">
    <location>
        <begin position="1"/>
        <end position="15"/>
    </location>
</feature>
<organism evidence="2 3">
    <name type="scientific">Syncephalastrum racemosum</name>
    <name type="common">Filamentous fungus</name>
    <dbReference type="NCBI Taxonomy" id="13706"/>
    <lineage>
        <taxon>Eukaryota</taxon>
        <taxon>Fungi</taxon>
        <taxon>Fungi incertae sedis</taxon>
        <taxon>Mucoromycota</taxon>
        <taxon>Mucoromycotina</taxon>
        <taxon>Mucoromycetes</taxon>
        <taxon>Mucorales</taxon>
        <taxon>Syncephalastraceae</taxon>
        <taxon>Syncephalastrum</taxon>
    </lineage>
</organism>
<dbReference type="Proteomes" id="UP000242180">
    <property type="component" value="Unassembled WGS sequence"/>
</dbReference>
<accession>A0A1X2HE98</accession>
<name>A0A1X2HE98_SYNRA</name>
<protein>
    <submittedName>
        <fullName evidence="2">Uncharacterized protein</fullName>
    </submittedName>
</protein>
<feature type="compositionally biased region" description="Low complexity" evidence="1">
    <location>
        <begin position="158"/>
        <end position="171"/>
    </location>
</feature>
<keyword evidence="3" id="KW-1185">Reference proteome</keyword>
<comment type="caution">
    <text evidence="2">The sequence shown here is derived from an EMBL/GenBank/DDBJ whole genome shotgun (WGS) entry which is preliminary data.</text>
</comment>
<feature type="compositionally biased region" description="Low complexity" evidence="1">
    <location>
        <begin position="289"/>
        <end position="314"/>
    </location>
</feature>
<feature type="compositionally biased region" description="Polar residues" evidence="1">
    <location>
        <begin position="35"/>
        <end position="44"/>
    </location>
</feature>
<feature type="region of interest" description="Disordered" evidence="1">
    <location>
        <begin position="221"/>
        <end position="258"/>
    </location>
</feature>
<feature type="compositionally biased region" description="Acidic residues" evidence="1">
    <location>
        <begin position="69"/>
        <end position="90"/>
    </location>
</feature>
<sequence>MTATASSTSNARASRPSGSSLNRRLPLSSKVSKHAPSTSASSARPNHRMRNSCLNRRLANRSRAIDLWDFGEESSSDESGADSEENDDMEPTSPIVSGPAADPVVTTDSETRAHLFLASVFDEMAPVAESDGHDSSNTEDCDDEQLSQVSDPAAMVDAPLATATSSASSPPHFSPPSSPRPLASPALAPLPHADGQVVAQKVQGNEDDRWVQDFQAMTVSSGAASVSTTPLPAASFSSPPSSPRPLASPALAPLPHADGQVVAQKAQGNEDDRWVQDFQAMTVSSGAASVSTTPLPAASFSSPPSSPRPLASSAVNPLPRADGQVVAQKAQDNEDDRWVQGLQAMVEPSVSALKAPFYAVLTPAAVQHSAALDDVSAVSALSPVSWPDSSPPASPTDALYDPLDEDVVMTEATPFVAFDPRDLDALMVEAPPLRPHRYARFCRMRQRQAYRPPPAKPHSGAGRHRLGLSPYFVYGHIKRVIPRAVCGFAPLSSDSARIAKKKRQCDRRPEKTNSTPTIAYTLSFLTIPSRRNKRATN</sequence>
<proteinExistence type="predicted"/>